<organism evidence="1 2">
    <name type="scientific">Ruegeria atlantica</name>
    <dbReference type="NCBI Taxonomy" id="81569"/>
    <lineage>
        <taxon>Bacteria</taxon>
        <taxon>Pseudomonadati</taxon>
        <taxon>Pseudomonadota</taxon>
        <taxon>Alphaproteobacteria</taxon>
        <taxon>Rhodobacterales</taxon>
        <taxon>Roseobacteraceae</taxon>
        <taxon>Ruegeria</taxon>
    </lineage>
</organism>
<proteinExistence type="predicted"/>
<evidence type="ECO:0000313" key="1">
    <source>
        <dbReference type="EMBL" id="CUH48480.1"/>
    </source>
</evidence>
<dbReference type="AlphaFoldDB" id="A0A0P1EF20"/>
<gene>
    <name evidence="1" type="ORF">RUA4292_02660</name>
</gene>
<name>A0A0P1EF20_9RHOB</name>
<reference evidence="1 2" key="1">
    <citation type="submission" date="2015-09" db="EMBL/GenBank/DDBJ databases">
        <authorList>
            <consortium name="Swine Surveillance"/>
        </authorList>
    </citation>
    <scope>NUCLEOTIDE SEQUENCE [LARGE SCALE GENOMIC DNA]</scope>
    <source>
        <strain evidence="1 2">CECT 4292</strain>
    </source>
</reference>
<protein>
    <submittedName>
        <fullName evidence="1">Uncharacterized protein</fullName>
    </submittedName>
</protein>
<accession>A0A0P1EF20</accession>
<evidence type="ECO:0000313" key="2">
    <source>
        <dbReference type="Proteomes" id="UP000050783"/>
    </source>
</evidence>
<sequence length="52" mass="5918">MPNIERLIEEPTLERLTRTKAKMKAQGWKPIGSPVKSEAGYSQLIQRNCCLC</sequence>
<dbReference type="EMBL" id="CYPU01000039">
    <property type="protein sequence ID" value="CUH48480.1"/>
    <property type="molecule type" value="Genomic_DNA"/>
</dbReference>
<dbReference type="Proteomes" id="UP000050783">
    <property type="component" value="Unassembled WGS sequence"/>
</dbReference>